<proteinExistence type="inferred from homology"/>
<dbReference type="PROSITE" id="PS51183">
    <property type="entry name" value="JMJN"/>
    <property type="match status" value="1"/>
</dbReference>
<keyword evidence="20" id="KW-1185">Reference proteome</keyword>
<evidence type="ECO:0000256" key="7">
    <source>
        <dbReference type="ARBA" id="ARBA00022771"/>
    </source>
</evidence>
<keyword evidence="7 13" id="KW-0863">Zinc-finger</keyword>
<dbReference type="Pfam" id="PF08429">
    <property type="entry name" value="PLU-1"/>
    <property type="match status" value="1"/>
</dbReference>
<evidence type="ECO:0000256" key="12">
    <source>
        <dbReference type="ARBA" id="ARBA00048734"/>
    </source>
</evidence>
<feature type="compositionally biased region" description="Polar residues" evidence="14">
    <location>
        <begin position="271"/>
        <end position="311"/>
    </location>
</feature>
<dbReference type="PROSITE" id="PS50016">
    <property type="entry name" value="ZF_PHD_2"/>
    <property type="match status" value="1"/>
</dbReference>
<evidence type="ECO:0000256" key="4">
    <source>
        <dbReference type="ARBA" id="ARBA00012902"/>
    </source>
</evidence>
<evidence type="ECO:0000256" key="14">
    <source>
        <dbReference type="SAM" id="MobiDB-lite"/>
    </source>
</evidence>
<dbReference type="CDD" id="cd15489">
    <property type="entry name" value="PHD_SF"/>
    <property type="match status" value="1"/>
</dbReference>
<evidence type="ECO:0000259" key="16">
    <source>
        <dbReference type="PROSITE" id="PS51011"/>
    </source>
</evidence>
<dbReference type="SMART" id="SM00558">
    <property type="entry name" value="JmjC"/>
    <property type="match status" value="1"/>
</dbReference>
<keyword evidence="9" id="KW-0560">Oxidoreductase</keyword>
<dbReference type="PANTHER" id="PTHR10694:SF33">
    <property type="entry name" value="LYSINE-SPECIFIC DEMETHYLASE 5"/>
    <property type="match status" value="1"/>
</dbReference>
<dbReference type="Gene3D" id="2.60.120.650">
    <property type="entry name" value="Cupin"/>
    <property type="match status" value="1"/>
</dbReference>
<feature type="region of interest" description="Disordered" evidence="14">
    <location>
        <begin position="1"/>
        <end position="30"/>
    </location>
</feature>
<evidence type="ECO:0000256" key="10">
    <source>
        <dbReference type="ARBA" id="ARBA00023004"/>
    </source>
</evidence>
<dbReference type="SUPFAM" id="SSF57903">
    <property type="entry name" value="FYVE/PHD zinc finger"/>
    <property type="match status" value="2"/>
</dbReference>
<dbReference type="OrthoDB" id="1678912at2759"/>
<evidence type="ECO:0000313" key="20">
    <source>
        <dbReference type="Proteomes" id="UP000053477"/>
    </source>
</evidence>
<feature type="domain" description="JmjN" evidence="17">
    <location>
        <begin position="101"/>
        <end position="142"/>
    </location>
</feature>
<dbReference type="InterPro" id="IPR011011">
    <property type="entry name" value="Znf_FYVE_PHD"/>
</dbReference>
<dbReference type="FunFam" id="1.10.150.60:FF:000016">
    <property type="entry name" value="Putative Lysine-specific demethylase 5B"/>
    <property type="match status" value="1"/>
</dbReference>
<feature type="compositionally biased region" description="Polar residues" evidence="14">
    <location>
        <begin position="1604"/>
        <end position="1621"/>
    </location>
</feature>
<dbReference type="GO" id="GO:0003677">
    <property type="term" value="F:DNA binding"/>
    <property type="evidence" value="ECO:0007669"/>
    <property type="project" value="InterPro"/>
</dbReference>
<dbReference type="InterPro" id="IPR003349">
    <property type="entry name" value="JmjN"/>
</dbReference>
<dbReference type="InParanoid" id="A0A0H2S7E3"/>
<feature type="region of interest" description="Disordered" evidence="14">
    <location>
        <begin position="264"/>
        <end position="357"/>
    </location>
</feature>
<evidence type="ECO:0000313" key="19">
    <source>
        <dbReference type="EMBL" id="KLO19889.1"/>
    </source>
</evidence>
<feature type="compositionally biased region" description="Basic residues" evidence="14">
    <location>
        <begin position="897"/>
        <end position="906"/>
    </location>
</feature>
<comment type="catalytic activity">
    <reaction evidence="12">
        <text>N(6),N(6),N(6)-trimethyl-L-lysyl(4)-[histone H3] + 3 2-oxoglutarate + 3 O2 = L-lysyl(4)-[histone H3] + 3 formaldehyde + 3 succinate + 3 CO2</text>
        <dbReference type="Rhea" id="RHEA:60208"/>
        <dbReference type="Rhea" id="RHEA-COMP:15537"/>
        <dbReference type="Rhea" id="RHEA-COMP:15547"/>
        <dbReference type="ChEBI" id="CHEBI:15379"/>
        <dbReference type="ChEBI" id="CHEBI:16526"/>
        <dbReference type="ChEBI" id="CHEBI:16810"/>
        <dbReference type="ChEBI" id="CHEBI:16842"/>
        <dbReference type="ChEBI" id="CHEBI:29969"/>
        <dbReference type="ChEBI" id="CHEBI:30031"/>
        <dbReference type="ChEBI" id="CHEBI:61961"/>
        <dbReference type="EC" id="1.14.11.67"/>
    </reaction>
</comment>
<gene>
    <name evidence="19" type="ORF">SCHPADRAFT_864516</name>
</gene>
<evidence type="ECO:0000256" key="9">
    <source>
        <dbReference type="ARBA" id="ARBA00023002"/>
    </source>
</evidence>
<dbReference type="EMBL" id="KQ085884">
    <property type="protein sequence ID" value="KLO19889.1"/>
    <property type="molecule type" value="Genomic_DNA"/>
</dbReference>
<keyword evidence="8" id="KW-0862">Zinc</keyword>
<dbReference type="InterPro" id="IPR013083">
    <property type="entry name" value="Znf_RING/FYVE/PHD"/>
</dbReference>
<dbReference type="PROSITE" id="PS01359">
    <property type="entry name" value="ZF_PHD_1"/>
    <property type="match status" value="1"/>
</dbReference>
<sequence length="1777" mass="198756">MVPTAVASSSTSVSQAAGDSKRAPRKSKMDAIAALSLRSRSPSFGIEDGRPQTVQRIVPPPTPNNAPITVTSALDLNTVKTSSPRELNTISRTRPFGLSDCPTFYPTEEQFKDPMAFIRSIGDQGRSSGICKIVPPEGWKMPFVTDTESFRFKTRLQRLNSIEASSRAKINFLEALYRYHKQQGNPRVTVPTINHKPLDLWLLRKEVNKLGGFEVVNKGKKWVDIGRLLGYGGIPGLSTQLRNSYIRVILPFEHFSDGIRKSPSLSKELEQGSSTQLNGSGPSTYGESHIKTNGSASPRMGSPTSITSSPLSEPPDDLEINGVTILNGSPKVHKSSANGASGSNRHEEKRVANGSASGHVIDLVSSPVAKTTSRKEHNTDICEICQRDNRPTEMLLCDGCDSGFHMFCLVPPLSAIPKGQWFCHTCLFGTGGDFGFDEGEEHRLSSFQARDLAFRKMWFQAHPPPQTEPFDPNDPTINMLGNTRVSETDVENEFWRLVQSPYETVEIEYGADVHSTTHGSAMPTLETHPLDPYSKDPWNLNNIPILSESLLRYIKSEISGMTVPWTYVGMIFSTFCWHNEDHYTYSINYMHWGETKTWYGIPGDDAGKFEAAIRKEAPDLFETQPDLLFQLVTLMNPARLTSAGVRVFGCNQRAGEFVVTFPKAYHAGFNHGFNFNEAVNFALPDWLPYGLDCVRRYQEHKKHPVFSHDELLITITQQSNTIQTALWIVDSLNEMVNRELKGRDAARARGVKEEADNASPRDEQFQCSFCKAYCYLSRVVCTCPKGDSSKAVCLEHINYLCECSVSQAVIRTRFTDPELHNIQSTIATRAAMPENWRNKLGKLLMESATPQLRTMRALVAEADRINYPLKELPVLKRCVAKANEWVDSANTFITRKQSRKRSKRARWPPSGDDRAERPEKSLEDLYALLKEVERLGFESPEIGQLRVLGSQVEECKRNAAELLEKIPNDDDRSSFIQECETLLAHGSSLNVYVKELVDVENIVLQEQLLKEMEGIEHANFTLDEVRQFLMRARALNLPGDNKHLKVLEAKLQAGNDWDDRAARVLSQPVKTIEDLNQFFDLETSIPVDPGVLNRLSAARTKALEYERQAKAWLNPEPGATLPKVSEALRFAQKAEHEFKIPAIEDLQRTADFALDLEERCEQVLKGRYQHVEDGPVFDAIEKWQKYAQEHLSKFALPNFDKLNKQLESHAAWMTKLPWYNIEHGRPQGSEVLTDVLEYTKPEDDGPPDDEFFTCICFLPVRPPPPGQTSDAVMCDHCFARFHGRCAANGGSCPFCDPNHWNGNIHKERSWHFYYLPLIMEAAPDISKHYSEGYRDLQVITHHVERLSAVIKHFLAFASQAGNHRSEYVPQIRHYMRKLYKLQFAIGSNPENSFGLDLAGLHRMLSVMPAPVRVRKRRRPKFVFGQDVDKDWRDGTRCICRGQTHYLYGFPVITCSSCSRRYHAACVCYKMESASQVFMCPLCCLRKCKPFPTADMRVKFTKDQQRDVFIDVKTCIETFSRELIRVRLDAPKTSTIFIDLVQFTPGQPDVGPPKQPVSGTQTPGAGPSRGGPPHTLPTRPILPQVRSPSSSAPPLPPWAKRNDAPSPTTPRETAPASPSVSSHGPLAGGTSSLPGGSDQTDPLIPFKRKRKHSVIDGPQDNVHVFEAAPGMKRPTSPSAQRSPPIQRSTIGSPLNLMLNEPAQALAQNGKVPPAVQSPRQVTSPRQSPVTGRIDIPAMASLARSPVASTSLDRKAQPIAAPSSGVRKVRLVIRDPPPQ</sequence>
<evidence type="ECO:0000256" key="11">
    <source>
        <dbReference type="ARBA" id="ARBA00023242"/>
    </source>
</evidence>
<accession>A0A0H2S7E3</accession>
<dbReference type="Pfam" id="PF01388">
    <property type="entry name" value="ARID"/>
    <property type="match status" value="1"/>
</dbReference>
<dbReference type="SMART" id="SM00501">
    <property type="entry name" value="BRIGHT"/>
    <property type="match status" value="1"/>
</dbReference>
<evidence type="ECO:0000259" key="17">
    <source>
        <dbReference type="PROSITE" id="PS51183"/>
    </source>
</evidence>
<dbReference type="FunCoup" id="A0A0H2S7E3">
    <property type="interactions" value="482"/>
</dbReference>
<dbReference type="GO" id="GO:0008270">
    <property type="term" value="F:zinc ion binding"/>
    <property type="evidence" value="ECO:0007669"/>
    <property type="project" value="UniProtKB-KW"/>
</dbReference>
<keyword evidence="11" id="KW-0539">Nucleus</keyword>
<dbReference type="GO" id="GO:0006355">
    <property type="term" value="P:regulation of DNA-templated transcription"/>
    <property type="evidence" value="ECO:0007669"/>
    <property type="project" value="TreeGrafter"/>
</dbReference>
<feature type="region of interest" description="Disordered" evidence="14">
    <location>
        <begin position="1544"/>
        <end position="1691"/>
    </location>
</feature>
<evidence type="ECO:0000256" key="1">
    <source>
        <dbReference type="ARBA" id="ARBA00001954"/>
    </source>
</evidence>
<feature type="compositionally biased region" description="Polar residues" evidence="14">
    <location>
        <begin position="1716"/>
        <end position="1728"/>
    </location>
</feature>
<keyword evidence="10" id="KW-0408">Iron</keyword>
<dbReference type="InterPro" id="IPR019787">
    <property type="entry name" value="Znf_PHD-finger"/>
</dbReference>
<dbReference type="Pfam" id="PF02375">
    <property type="entry name" value="JmjN"/>
    <property type="match status" value="1"/>
</dbReference>
<feature type="domain" description="PHD-type" evidence="15">
    <location>
        <begin position="379"/>
        <end position="429"/>
    </location>
</feature>
<dbReference type="Pfam" id="PF02928">
    <property type="entry name" value="zf-C5HC2"/>
    <property type="match status" value="1"/>
</dbReference>
<dbReference type="EC" id="1.14.11.67" evidence="4"/>
<dbReference type="InterPro" id="IPR001606">
    <property type="entry name" value="ARID_dom"/>
</dbReference>
<dbReference type="Gene3D" id="3.30.40.10">
    <property type="entry name" value="Zinc/RING finger domain, C3HC4 (zinc finger)"/>
    <property type="match status" value="2"/>
</dbReference>
<dbReference type="InterPro" id="IPR004198">
    <property type="entry name" value="Znf_C5HC2"/>
</dbReference>
<dbReference type="PANTHER" id="PTHR10694">
    <property type="entry name" value="LYSINE-SPECIFIC DEMETHYLASE"/>
    <property type="match status" value="1"/>
</dbReference>
<evidence type="ECO:0000256" key="5">
    <source>
        <dbReference type="ARBA" id="ARBA00022723"/>
    </source>
</evidence>
<reference evidence="19 20" key="1">
    <citation type="submission" date="2015-04" db="EMBL/GenBank/DDBJ databases">
        <title>Complete genome sequence of Schizopora paradoxa KUC8140, a cosmopolitan wood degrader in East Asia.</title>
        <authorList>
            <consortium name="DOE Joint Genome Institute"/>
            <person name="Min B."/>
            <person name="Park H."/>
            <person name="Jang Y."/>
            <person name="Kim J.-J."/>
            <person name="Kim K.H."/>
            <person name="Pangilinan J."/>
            <person name="Lipzen A."/>
            <person name="Riley R."/>
            <person name="Grigoriev I.V."/>
            <person name="Spatafora J.W."/>
            <person name="Choi I.-G."/>
        </authorList>
    </citation>
    <scope>NUCLEOTIDE SEQUENCE [LARGE SCALE GENOMIC DNA]</scope>
    <source>
        <strain evidence="19 20">KUC8140</strain>
    </source>
</reference>
<organism evidence="19 20">
    <name type="scientific">Schizopora paradoxa</name>
    <dbReference type="NCBI Taxonomy" id="27342"/>
    <lineage>
        <taxon>Eukaryota</taxon>
        <taxon>Fungi</taxon>
        <taxon>Dikarya</taxon>
        <taxon>Basidiomycota</taxon>
        <taxon>Agaricomycotina</taxon>
        <taxon>Agaricomycetes</taxon>
        <taxon>Hymenochaetales</taxon>
        <taxon>Schizoporaceae</taxon>
        <taxon>Schizopora</taxon>
    </lineage>
</organism>
<feature type="compositionally biased region" description="Low complexity" evidence="14">
    <location>
        <begin position="1"/>
        <end position="14"/>
    </location>
</feature>
<evidence type="ECO:0000259" key="18">
    <source>
        <dbReference type="PROSITE" id="PS51184"/>
    </source>
</evidence>
<dbReference type="Pfam" id="PF02373">
    <property type="entry name" value="JmjC"/>
    <property type="match status" value="1"/>
</dbReference>
<dbReference type="GO" id="GO:0034647">
    <property type="term" value="F:histone H3K4me/H3K4me2/H3K4me3 demethylase activity"/>
    <property type="evidence" value="ECO:0007669"/>
    <property type="project" value="UniProtKB-EC"/>
</dbReference>
<dbReference type="InterPro" id="IPR001965">
    <property type="entry name" value="Znf_PHD"/>
</dbReference>
<dbReference type="InterPro" id="IPR048615">
    <property type="entry name" value="KDM5_C-hel"/>
</dbReference>
<evidence type="ECO:0000256" key="3">
    <source>
        <dbReference type="ARBA" id="ARBA00006801"/>
    </source>
</evidence>
<name>A0A0H2S7E3_9AGAM</name>
<dbReference type="SMART" id="SM00249">
    <property type="entry name" value="PHD"/>
    <property type="match status" value="3"/>
</dbReference>
<dbReference type="PROSITE" id="PS51011">
    <property type="entry name" value="ARID"/>
    <property type="match status" value="1"/>
</dbReference>
<dbReference type="SMART" id="SM01014">
    <property type="entry name" value="ARID"/>
    <property type="match status" value="1"/>
</dbReference>
<keyword evidence="6" id="KW-0677">Repeat</keyword>
<dbReference type="GO" id="GO:0005634">
    <property type="term" value="C:nucleus"/>
    <property type="evidence" value="ECO:0007669"/>
    <property type="project" value="UniProtKB-SubCell"/>
</dbReference>
<dbReference type="Pfam" id="PF00628">
    <property type="entry name" value="PHD"/>
    <property type="match status" value="1"/>
</dbReference>
<protein>
    <recommendedName>
        <fullName evidence="4">[histone H3]-trimethyl-L-lysine(4) demethylase</fullName>
        <ecNumber evidence="4">1.14.11.67</ecNumber>
    </recommendedName>
</protein>
<dbReference type="InterPro" id="IPR003347">
    <property type="entry name" value="JmjC_dom"/>
</dbReference>
<dbReference type="InterPro" id="IPR013637">
    <property type="entry name" value="Lys_sp_deMease-like_dom"/>
</dbReference>
<dbReference type="InterPro" id="IPR036431">
    <property type="entry name" value="ARID_dom_sf"/>
</dbReference>
<comment type="cofactor">
    <cofactor evidence="1">
        <name>Fe(2+)</name>
        <dbReference type="ChEBI" id="CHEBI:29033"/>
    </cofactor>
</comment>
<comment type="similarity">
    <text evidence="3">Belongs to the JARID1 histone demethylase family.</text>
</comment>
<comment type="subcellular location">
    <subcellularLocation>
        <location evidence="2">Nucleus</location>
    </subcellularLocation>
</comment>
<feature type="compositionally biased region" description="Polar residues" evidence="14">
    <location>
        <begin position="1628"/>
        <end position="1639"/>
    </location>
</feature>
<feature type="compositionally biased region" description="Polar residues" evidence="14">
    <location>
        <begin position="1674"/>
        <end position="1691"/>
    </location>
</feature>
<dbReference type="PROSITE" id="PS51184">
    <property type="entry name" value="JMJC"/>
    <property type="match status" value="1"/>
</dbReference>
<dbReference type="Pfam" id="PF21323">
    <property type="entry name" value="KDM5_C-hel"/>
    <property type="match status" value="1"/>
</dbReference>
<dbReference type="FunFam" id="2.60.120.650:FF:000014">
    <property type="entry name" value="PHD transcription factor (Rum1)"/>
    <property type="match status" value="1"/>
</dbReference>
<evidence type="ECO:0000256" key="13">
    <source>
        <dbReference type="PROSITE-ProRule" id="PRU00146"/>
    </source>
</evidence>
<dbReference type="SMART" id="SM00545">
    <property type="entry name" value="JmjN"/>
    <property type="match status" value="1"/>
</dbReference>
<keyword evidence="5" id="KW-0479">Metal-binding</keyword>
<feature type="domain" description="ARID" evidence="16">
    <location>
        <begin position="166"/>
        <end position="257"/>
    </location>
</feature>
<evidence type="ECO:0000259" key="15">
    <source>
        <dbReference type="PROSITE" id="PS50016"/>
    </source>
</evidence>
<dbReference type="InterPro" id="IPR019786">
    <property type="entry name" value="Zinc_finger_PHD-type_CS"/>
</dbReference>
<feature type="region of interest" description="Disordered" evidence="14">
    <location>
        <begin position="897"/>
        <end position="918"/>
    </location>
</feature>
<evidence type="ECO:0000256" key="8">
    <source>
        <dbReference type="ARBA" id="ARBA00022833"/>
    </source>
</evidence>
<dbReference type="CDD" id="cd16100">
    <property type="entry name" value="ARID"/>
    <property type="match status" value="1"/>
</dbReference>
<dbReference type="Gene3D" id="1.10.150.60">
    <property type="entry name" value="ARID DNA-binding domain"/>
    <property type="match status" value="1"/>
</dbReference>
<feature type="domain" description="JmjC" evidence="18">
    <location>
        <begin position="532"/>
        <end position="698"/>
    </location>
</feature>
<dbReference type="SUPFAM" id="SSF51197">
    <property type="entry name" value="Clavaminate synthase-like"/>
    <property type="match status" value="1"/>
</dbReference>
<dbReference type="GO" id="GO:0000785">
    <property type="term" value="C:chromatin"/>
    <property type="evidence" value="ECO:0007669"/>
    <property type="project" value="TreeGrafter"/>
</dbReference>
<dbReference type="STRING" id="27342.A0A0H2S7E3"/>
<evidence type="ECO:0000256" key="6">
    <source>
        <dbReference type="ARBA" id="ARBA00022737"/>
    </source>
</evidence>
<evidence type="ECO:0000256" key="2">
    <source>
        <dbReference type="ARBA" id="ARBA00004123"/>
    </source>
</evidence>
<dbReference type="Proteomes" id="UP000053477">
    <property type="component" value="Unassembled WGS sequence"/>
</dbReference>
<dbReference type="SUPFAM" id="SSF46774">
    <property type="entry name" value="ARID-like"/>
    <property type="match status" value="1"/>
</dbReference>
<feature type="region of interest" description="Disordered" evidence="14">
    <location>
        <begin position="1707"/>
        <end position="1731"/>
    </location>
</feature>